<gene>
    <name evidence="2" type="ORF">AVEN_51104_1</name>
</gene>
<sequence>MASVSYLIRDLSKSVESIFLSPEQNFPPTDGDDQSDADVDEFPSDDEEVHLIHHSGVEGDIEEGRWNSGGREVFILYFMGTIYNSSIVCRKPEFYKYSVIANLISILAFMVHCMLKCCHRKKQE</sequence>
<evidence type="ECO:0000256" key="1">
    <source>
        <dbReference type="SAM" id="MobiDB-lite"/>
    </source>
</evidence>
<accession>A0A4Y2TI70</accession>
<comment type="caution">
    <text evidence="2">The sequence shown here is derived from an EMBL/GenBank/DDBJ whole genome shotgun (WGS) entry which is preliminary data.</text>
</comment>
<keyword evidence="3" id="KW-1185">Reference proteome</keyword>
<dbReference type="AlphaFoldDB" id="A0A4Y2TI70"/>
<name>A0A4Y2TI70_ARAVE</name>
<dbReference type="Proteomes" id="UP000499080">
    <property type="component" value="Unassembled WGS sequence"/>
</dbReference>
<evidence type="ECO:0000313" key="3">
    <source>
        <dbReference type="Proteomes" id="UP000499080"/>
    </source>
</evidence>
<reference evidence="2 3" key="1">
    <citation type="journal article" date="2019" name="Sci. Rep.">
        <title>Orb-weaving spider Araneus ventricosus genome elucidates the spidroin gene catalogue.</title>
        <authorList>
            <person name="Kono N."/>
            <person name="Nakamura H."/>
            <person name="Ohtoshi R."/>
            <person name="Moran D.A.P."/>
            <person name="Shinohara A."/>
            <person name="Yoshida Y."/>
            <person name="Fujiwara M."/>
            <person name="Mori M."/>
            <person name="Tomita M."/>
            <person name="Arakawa K."/>
        </authorList>
    </citation>
    <scope>NUCLEOTIDE SEQUENCE [LARGE SCALE GENOMIC DNA]</scope>
</reference>
<feature type="region of interest" description="Disordered" evidence="1">
    <location>
        <begin position="21"/>
        <end position="40"/>
    </location>
</feature>
<organism evidence="2 3">
    <name type="scientific">Araneus ventricosus</name>
    <name type="common">Orbweaver spider</name>
    <name type="synonym">Epeira ventricosa</name>
    <dbReference type="NCBI Taxonomy" id="182803"/>
    <lineage>
        <taxon>Eukaryota</taxon>
        <taxon>Metazoa</taxon>
        <taxon>Ecdysozoa</taxon>
        <taxon>Arthropoda</taxon>
        <taxon>Chelicerata</taxon>
        <taxon>Arachnida</taxon>
        <taxon>Araneae</taxon>
        <taxon>Araneomorphae</taxon>
        <taxon>Entelegynae</taxon>
        <taxon>Araneoidea</taxon>
        <taxon>Araneidae</taxon>
        <taxon>Araneus</taxon>
    </lineage>
</organism>
<feature type="compositionally biased region" description="Acidic residues" evidence="1">
    <location>
        <begin position="30"/>
        <end position="40"/>
    </location>
</feature>
<protein>
    <submittedName>
        <fullName evidence="2">Uncharacterized protein</fullName>
    </submittedName>
</protein>
<dbReference type="EMBL" id="BGPR01028175">
    <property type="protein sequence ID" value="GBN99156.1"/>
    <property type="molecule type" value="Genomic_DNA"/>
</dbReference>
<proteinExistence type="predicted"/>
<evidence type="ECO:0000313" key="2">
    <source>
        <dbReference type="EMBL" id="GBN99156.1"/>
    </source>
</evidence>